<comment type="caution">
    <text evidence="1">The sequence shown here is derived from an EMBL/GenBank/DDBJ whole genome shotgun (WGS) entry which is preliminary data.</text>
</comment>
<proteinExistence type="predicted"/>
<name>A0ABU0WD82_9PROT</name>
<organism evidence="1 2">
    <name type="scientific">Azospirillum isscasi</name>
    <dbReference type="NCBI Taxonomy" id="3053926"/>
    <lineage>
        <taxon>Bacteria</taxon>
        <taxon>Pseudomonadati</taxon>
        <taxon>Pseudomonadota</taxon>
        <taxon>Alphaproteobacteria</taxon>
        <taxon>Rhodospirillales</taxon>
        <taxon>Azospirillaceae</taxon>
        <taxon>Azospirillum</taxon>
    </lineage>
</organism>
<dbReference type="Proteomes" id="UP001227317">
    <property type="component" value="Unassembled WGS sequence"/>
</dbReference>
<evidence type="ECO:0000313" key="1">
    <source>
        <dbReference type="EMBL" id="MDQ2102140.1"/>
    </source>
</evidence>
<sequence length="131" mass="13982">MSRERGHVGRGYVGWALPEAERARLLALFPPRYARTVAHHVTLAYGVGARHPLPMERQGTIVGLADDGEGVQALVVAIAGTTDRPGGGTCHVTWSLGPGRRAVESNAVIGRLGWAPVGPVSVRLEPRFFPD</sequence>
<dbReference type="RefSeq" id="WP_306704122.1">
    <property type="nucleotide sequence ID" value="NZ_JAUJFI010000015.1"/>
</dbReference>
<reference evidence="1 2" key="1">
    <citation type="submission" date="2023-06" db="EMBL/GenBank/DDBJ databases">
        <title>Azospirillum isscasensis sp.nov, a bacterium isolated from rhizosphere soil of rice.</title>
        <authorList>
            <person name="Wang H."/>
        </authorList>
    </citation>
    <scope>NUCLEOTIDE SEQUENCE [LARGE SCALE GENOMIC DNA]</scope>
    <source>
        <strain evidence="1 2">C340-1</strain>
    </source>
</reference>
<protein>
    <submittedName>
        <fullName evidence="1">Uncharacterized protein</fullName>
    </submittedName>
</protein>
<evidence type="ECO:0000313" key="2">
    <source>
        <dbReference type="Proteomes" id="UP001227317"/>
    </source>
</evidence>
<gene>
    <name evidence="1" type="ORF">QSG27_05455</name>
</gene>
<keyword evidence="2" id="KW-1185">Reference proteome</keyword>
<dbReference type="EMBL" id="JAUJFI010000015">
    <property type="protein sequence ID" value="MDQ2102140.1"/>
    <property type="molecule type" value="Genomic_DNA"/>
</dbReference>
<accession>A0ABU0WD82</accession>